<dbReference type="InterPro" id="IPR027291">
    <property type="entry name" value="Glyco_hydro_38_N_sf"/>
</dbReference>
<evidence type="ECO:0000313" key="6">
    <source>
        <dbReference type="EMBL" id="NMH97737.1"/>
    </source>
</evidence>
<dbReference type="PANTHER" id="PTHR46017">
    <property type="entry name" value="ALPHA-MANNOSIDASE 2C1"/>
    <property type="match status" value="1"/>
</dbReference>
<organism evidence="6 7">
    <name type="scientific">Pseudonocardia acidicola</name>
    <dbReference type="NCBI Taxonomy" id="2724939"/>
    <lineage>
        <taxon>Bacteria</taxon>
        <taxon>Bacillati</taxon>
        <taxon>Actinomycetota</taxon>
        <taxon>Actinomycetes</taxon>
        <taxon>Pseudonocardiales</taxon>
        <taxon>Pseudonocardiaceae</taxon>
        <taxon>Pseudonocardia</taxon>
    </lineage>
</organism>
<dbReference type="Gene3D" id="3.20.110.10">
    <property type="entry name" value="Glycoside hydrolase 38, N terminal domain"/>
    <property type="match status" value="1"/>
</dbReference>
<accession>A0ABX1SB01</accession>
<dbReference type="PANTHER" id="PTHR46017:SF1">
    <property type="entry name" value="ALPHA-MANNOSIDASE 2C1"/>
    <property type="match status" value="1"/>
</dbReference>
<dbReference type="InterPro" id="IPR054723">
    <property type="entry name" value="Ams1-like_N"/>
</dbReference>
<dbReference type="Pfam" id="PF17677">
    <property type="entry name" value="Glyco_hydro38C2"/>
    <property type="match status" value="1"/>
</dbReference>
<dbReference type="Pfam" id="PF22907">
    <property type="entry name" value="Ams1-like_1st"/>
    <property type="match status" value="1"/>
</dbReference>
<reference evidence="6 7" key="1">
    <citation type="submission" date="2020-04" db="EMBL/GenBank/DDBJ databases">
        <authorList>
            <person name="Klaysubun C."/>
            <person name="Duangmal K."/>
            <person name="Lipun K."/>
        </authorList>
    </citation>
    <scope>NUCLEOTIDE SEQUENCE [LARGE SCALE GENOMIC DNA]</scope>
    <source>
        <strain evidence="6 7">K10HN5</strain>
    </source>
</reference>
<dbReference type="RefSeq" id="WP_169381188.1">
    <property type="nucleotide sequence ID" value="NZ_JAAXLA010000015.1"/>
</dbReference>
<evidence type="ECO:0000256" key="1">
    <source>
        <dbReference type="ARBA" id="ARBA00009792"/>
    </source>
</evidence>
<dbReference type="InterPro" id="IPR011330">
    <property type="entry name" value="Glyco_hydro/deAcase_b/a-brl"/>
</dbReference>
<dbReference type="InterPro" id="IPR037094">
    <property type="entry name" value="Glyco_hydro_38_cen_sf"/>
</dbReference>
<feature type="domain" description="Glycoside hydrolase family 38 central" evidence="5">
    <location>
        <begin position="517"/>
        <end position="595"/>
    </location>
</feature>
<keyword evidence="2" id="KW-0479">Metal-binding</keyword>
<dbReference type="Gene3D" id="2.70.98.30">
    <property type="entry name" value="Golgi alpha-mannosidase II, domain 4"/>
    <property type="match status" value="1"/>
</dbReference>
<evidence type="ECO:0000256" key="3">
    <source>
        <dbReference type="ARBA" id="ARBA00022801"/>
    </source>
</evidence>
<dbReference type="SMART" id="SM00872">
    <property type="entry name" value="Alpha-mann_mid"/>
    <property type="match status" value="1"/>
</dbReference>
<proteinExistence type="inferred from homology"/>
<dbReference type="InterPro" id="IPR011682">
    <property type="entry name" value="Glyco_hydro_38_C"/>
</dbReference>
<name>A0ABX1SB01_9PSEU</name>
<dbReference type="EMBL" id="JAAXLA010000015">
    <property type="protein sequence ID" value="NMH97737.1"/>
    <property type="molecule type" value="Genomic_DNA"/>
</dbReference>
<comment type="caution">
    <text evidence="6">The sequence shown here is derived from an EMBL/GenBank/DDBJ whole genome shotgun (WGS) entry which is preliminary data.</text>
</comment>
<evidence type="ECO:0000256" key="4">
    <source>
        <dbReference type="ARBA" id="ARBA00023295"/>
    </source>
</evidence>
<evidence type="ECO:0000313" key="7">
    <source>
        <dbReference type="Proteomes" id="UP000820669"/>
    </source>
</evidence>
<dbReference type="SUPFAM" id="SSF88688">
    <property type="entry name" value="Families 57/38 glycoside transferase middle domain"/>
    <property type="match status" value="1"/>
</dbReference>
<dbReference type="SUPFAM" id="SSF88713">
    <property type="entry name" value="Glycoside hydrolase/deacetylase"/>
    <property type="match status" value="1"/>
</dbReference>
<evidence type="ECO:0000256" key="2">
    <source>
        <dbReference type="ARBA" id="ARBA00022723"/>
    </source>
</evidence>
<dbReference type="Pfam" id="PF09261">
    <property type="entry name" value="Alpha-mann_mid"/>
    <property type="match status" value="1"/>
</dbReference>
<dbReference type="Pfam" id="PF07748">
    <property type="entry name" value="Glyco_hydro_38C"/>
    <property type="match status" value="1"/>
</dbReference>
<gene>
    <name evidence="6" type="ORF">HF526_10505</name>
</gene>
<dbReference type="Pfam" id="PF01074">
    <property type="entry name" value="Glyco_hydro_38N"/>
    <property type="match status" value="1"/>
</dbReference>
<dbReference type="InterPro" id="IPR011013">
    <property type="entry name" value="Gal_mutarotase_sf_dom"/>
</dbReference>
<dbReference type="Proteomes" id="UP000820669">
    <property type="component" value="Unassembled WGS sequence"/>
</dbReference>
<keyword evidence="7" id="KW-1185">Reference proteome</keyword>
<dbReference type="InterPro" id="IPR028995">
    <property type="entry name" value="Glyco_hydro_57/38_cen_sf"/>
</dbReference>
<dbReference type="Gene3D" id="1.20.1270.50">
    <property type="entry name" value="Glycoside hydrolase family 38, central domain"/>
    <property type="match status" value="1"/>
</dbReference>
<sequence>MHDDRIVTEDRIARALRDRLLPAVHGPTEPLRVSAWDAPGEPVPFADALAADFVPARVGGRWGTPWGTTWFRFDATVPRDWAGRRVEALVDLGFDAATPGFQAEGLAFTLAGVPIKGVQPRTTHVPVDTAPGRPVSFLVEAAANPDVGGDWTFVPTGMGDTATAPPGPLYSLRRAELAVWNPTVWELVQDVRVMTGLMRQLDVREPRRHDLLRSLERMLDRLDPDDVIGTAPDARSELTAALGRPAHPSAHRIVAVGHAHIDSAWLWPVRETIRKVARTVANVLHLMHDDPGFVFACPQAQHYQWMKDHYPSIFAELRKRVEAGQFVPVGGMWVESDTNMPGGEALARQFVTGKRFFIEELGVDPEEVWLPDSFGYSAALPQLVKLAGSRWFLSQKLSWNEVDRMPHHTFRWEGIDGTRIFTHFPPVETYNAELSGAELAHASRTYAEHGRGSLSLVPFGWGDGGGGPTREMLAAAARTADLEGSPRVTVASPREFFEAAQAEYPDAPVWRGELYLEMHRGTYTSQARTKQGNRRSEHLLREAELWCTTAAVAGRADYPYDALERIWKVVLLNQFHDILPGSSIAWVHREAEQAYERVEAELAAIIETAQLALVEPGAGEVTFNASPYPRAGLAALGGGRPARAGERAVEVRADGDGYLLDNGTIRVRVDIRGLVTSIVDAASGREAVRRGGSANRLQVHRDSPNRWDAWDVDEHYLRTVVDLLDVDRIAVVDRGVSISRSFGDSAVSQRITLCAGGPGAAGRTLEFETVVDWYESEKFLKACFELDVHAEQYASETQFGHVVRPTHRNTSWDAAKFETCVHRWVHVGETGYGAALVNDSTYGQDVSRTSGADPTTTTQVRLSLLRSPRFPDPVTDHGRHTFRYALVAGAGIADAVAAGYAANLPLRSVAGRGDVEPIVRVHNPAIVVESVKLAEDRSGEVVLRLYEAYGGRAGGRVEVASPIVRAMETDLLEREVPATGLVASDRTGFAVSLRPFQVLTVRLGLLR</sequence>
<dbReference type="CDD" id="cd10789">
    <property type="entry name" value="GH38N_AMII_ER_cytosolic"/>
    <property type="match status" value="1"/>
</dbReference>
<dbReference type="InterPro" id="IPR015341">
    <property type="entry name" value="Glyco_hydro_38_cen"/>
</dbReference>
<dbReference type="SUPFAM" id="SSF74650">
    <property type="entry name" value="Galactose mutarotase-like"/>
    <property type="match status" value="1"/>
</dbReference>
<protein>
    <submittedName>
        <fullName evidence="6">Alpha-mannosidase</fullName>
    </submittedName>
</protein>
<keyword evidence="4" id="KW-0326">Glycosidase</keyword>
<dbReference type="InterPro" id="IPR041147">
    <property type="entry name" value="GH38_C"/>
</dbReference>
<comment type="similarity">
    <text evidence="1">Belongs to the glycosyl hydrolase 38 family.</text>
</comment>
<evidence type="ECO:0000259" key="5">
    <source>
        <dbReference type="SMART" id="SM00872"/>
    </source>
</evidence>
<dbReference type="InterPro" id="IPR000602">
    <property type="entry name" value="Glyco_hydro_38_N"/>
</dbReference>
<keyword evidence="3" id="KW-0378">Hydrolase</keyword>